<dbReference type="RefSeq" id="WP_353984307.1">
    <property type="nucleotide sequence ID" value="NZ_JBEWLY010000014.1"/>
</dbReference>
<proteinExistence type="predicted"/>
<organism evidence="2 3">
    <name type="scientific">Novosphingobium kalidii</name>
    <dbReference type="NCBI Taxonomy" id="3230299"/>
    <lineage>
        <taxon>Bacteria</taxon>
        <taxon>Pseudomonadati</taxon>
        <taxon>Pseudomonadota</taxon>
        <taxon>Alphaproteobacteria</taxon>
        <taxon>Sphingomonadales</taxon>
        <taxon>Sphingomonadaceae</taxon>
        <taxon>Novosphingobium</taxon>
    </lineage>
</organism>
<dbReference type="InterPro" id="IPR046505">
    <property type="entry name" value="DUF6683"/>
</dbReference>
<gene>
    <name evidence="2" type="ORF">ABVV53_10125</name>
</gene>
<keyword evidence="1" id="KW-0732">Signal</keyword>
<feature type="chain" id="PRO_5045178301" evidence="1">
    <location>
        <begin position="23"/>
        <end position="261"/>
    </location>
</feature>
<evidence type="ECO:0000256" key="1">
    <source>
        <dbReference type="SAM" id="SignalP"/>
    </source>
</evidence>
<dbReference type="Proteomes" id="UP001548713">
    <property type="component" value="Unassembled WGS sequence"/>
</dbReference>
<protein>
    <submittedName>
        <fullName evidence="2">DUF6683 family protein</fullName>
    </submittedName>
</protein>
<comment type="caution">
    <text evidence="2">The sequence shown here is derived from an EMBL/GenBank/DDBJ whole genome shotgun (WGS) entry which is preliminary data.</text>
</comment>
<accession>A0ABV2D1U3</accession>
<evidence type="ECO:0000313" key="2">
    <source>
        <dbReference type="EMBL" id="MET1755811.1"/>
    </source>
</evidence>
<sequence>MDFRRTSALAFAMVAATGTAHAQVDWSDIIGTVAQEDAIMDAAREGRGGPGGAQGATVLPRRDLGQALSRTFAAQTTASPSPSAPVISASYTPSTEAREKLAAIMGEAAARNGVAQGKEMRQLVLSRQALSEYERVAPAVGLKANDAIDAYAFYMLTQWGVANDYRANFTRAQVAGVRRQAANAFAGVADQLATDALRQEFAEMLAIQGVIMSGAHEAAVRKGDEAAAAKYVAVARRGGQKVFTMDPTTMVLTDAGFRKKR</sequence>
<name>A0ABV2D1U3_9SPHN</name>
<dbReference type="EMBL" id="JBEWLY010000014">
    <property type="protein sequence ID" value="MET1755811.1"/>
    <property type="molecule type" value="Genomic_DNA"/>
</dbReference>
<evidence type="ECO:0000313" key="3">
    <source>
        <dbReference type="Proteomes" id="UP001548713"/>
    </source>
</evidence>
<keyword evidence="3" id="KW-1185">Reference proteome</keyword>
<dbReference type="Pfam" id="PF20388">
    <property type="entry name" value="DUF6683"/>
    <property type="match status" value="1"/>
</dbReference>
<feature type="signal peptide" evidence="1">
    <location>
        <begin position="1"/>
        <end position="22"/>
    </location>
</feature>
<reference evidence="2 3" key="1">
    <citation type="submission" date="2024-07" db="EMBL/GenBank/DDBJ databases">
        <title>Novosphingobium kalidii RD2P27.</title>
        <authorList>
            <person name="Sun J.-Q."/>
        </authorList>
    </citation>
    <scope>NUCLEOTIDE SEQUENCE [LARGE SCALE GENOMIC DNA]</scope>
    <source>
        <strain evidence="2 3">RD2P27</strain>
    </source>
</reference>